<evidence type="ECO:0000256" key="2">
    <source>
        <dbReference type="ARBA" id="ARBA00010617"/>
    </source>
</evidence>
<sequence>MTLIAFASVCLSVPLSAWALLCIHGRLFAGANHVAPLSSHLLLAAAALCLVKLNLSLVQKHLFSLRARKLGCSAPPVYPHKDPLFGLDSFVEGVKAVRGHGLIDLYQRRFQQCGPTYYQLTLGTWTLMTHDADNIKAILGPNMDDWPIDGPRLLSVLPVLGPGSIFSSNGGTWRAARALLRPHFARRAGDGGDGGDGAGADLACFRRHVDRLLAAVRAAGGAPIDAQALLLDMTMDSSTDFLLGRSTDLQLAPSAEARRFVADFEYASHESAWMARLGPALCRLPHPRLRRAVGRVRGYIRRYVERAREATMTTTTTTTAAAAAAAAHEKMTAAGATGGGEVKRPTFLDELLRDEAPEEYVVDQVLSILLAGRDTTASALSSVLYFLARAPEAVEKLRREIQTVREDEPSREQLKQLRYLNNVIREALRLFSPVPINARSARRETVLPRGGGPDGRQPILVPKGTPVRWSTHAMHRDKAIWGPDADEFRPERWEGDLRPGWEYIPFSGGPRICLGQQFALMQIAYTIFRLFREFQRIDARDSGPLLIRTNLTACFPHGCWISLRRE</sequence>
<evidence type="ECO:0000313" key="8">
    <source>
        <dbReference type="EMBL" id="KAL2269467.1"/>
    </source>
</evidence>
<comment type="caution">
    <text evidence="8">The sequence shown here is derived from an EMBL/GenBank/DDBJ whole genome shotgun (WGS) entry which is preliminary data.</text>
</comment>
<name>A0ABR4DGI0_9PEZI</name>
<keyword evidence="4 7" id="KW-0560">Oxidoreductase</keyword>
<protein>
    <recommendedName>
        <fullName evidence="10">Cytochrome P450</fullName>
    </recommendedName>
</protein>
<dbReference type="InterPro" id="IPR036396">
    <property type="entry name" value="Cyt_P450_sf"/>
</dbReference>
<dbReference type="RefSeq" id="XP_070868191.1">
    <property type="nucleotide sequence ID" value="XM_071007834.1"/>
</dbReference>
<dbReference type="PANTHER" id="PTHR24287">
    <property type="entry name" value="P450, PUTATIVE (EUROFUNG)-RELATED"/>
    <property type="match status" value="1"/>
</dbReference>
<evidence type="ECO:0000256" key="4">
    <source>
        <dbReference type="ARBA" id="ARBA00023002"/>
    </source>
</evidence>
<dbReference type="EMBL" id="JAZGUE010000002">
    <property type="protein sequence ID" value="KAL2269467.1"/>
    <property type="molecule type" value="Genomic_DNA"/>
</dbReference>
<dbReference type="PROSITE" id="PS00086">
    <property type="entry name" value="CYTOCHROME_P450"/>
    <property type="match status" value="1"/>
</dbReference>
<keyword evidence="9" id="KW-1185">Reference proteome</keyword>
<reference evidence="8 9" key="1">
    <citation type="journal article" date="2024" name="Commun. Biol.">
        <title>Comparative genomic analysis of thermophilic fungi reveals convergent evolutionary adaptations and gene losses.</title>
        <authorList>
            <person name="Steindorff A.S."/>
            <person name="Aguilar-Pontes M.V."/>
            <person name="Robinson A.J."/>
            <person name="Andreopoulos B."/>
            <person name="LaButti K."/>
            <person name="Kuo A."/>
            <person name="Mondo S."/>
            <person name="Riley R."/>
            <person name="Otillar R."/>
            <person name="Haridas S."/>
            <person name="Lipzen A."/>
            <person name="Grimwood J."/>
            <person name="Schmutz J."/>
            <person name="Clum A."/>
            <person name="Reid I.D."/>
            <person name="Moisan M.C."/>
            <person name="Butler G."/>
            <person name="Nguyen T.T.M."/>
            <person name="Dewar K."/>
            <person name="Conant G."/>
            <person name="Drula E."/>
            <person name="Henrissat B."/>
            <person name="Hansel C."/>
            <person name="Singer S."/>
            <person name="Hutchinson M.I."/>
            <person name="de Vries R.P."/>
            <person name="Natvig D.O."/>
            <person name="Powell A.J."/>
            <person name="Tsang A."/>
            <person name="Grigoriev I.V."/>
        </authorList>
    </citation>
    <scope>NUCLEOTIDE SEQUENCE [LARGE SCALE GENOMIC DNA]</scope>
    <source>
        <strain evidence="8 9">ATCC 22073</strain>
    </source>
</reference>
<dbReference type="Proteomes" id="UP001600064">
    <property type="component" value="Unassembled WGS sequence"/>
</dbReference>
<keyword evidence="3 7" id="KW-0479">Metal-binding</keyword>
<evidence type="ECO:0000256" key="1">
    <source>
        <dbReference type="ARBA" id="ARBA00001971"/>
    </source>
</evidence>
<dbReference type="CDD" id="cd11063">
    <property type="entry name" value="CYP52"/>
    <property type="match status" value="1"/>
</dbReference>
<evidence type="ECO:0000256" key="6">
    <source>
        <dbReference type="ARBA" id="ARBA00023033"/>
    </source>
</evidence>
<dbReference type="PANTHER" id="PTHR24287:SF17">
    <property type="entry name" value="P450, PUTATIVE (EUROFUNG)-RELATED"/>
    <property type="match status" value="1"/>
</dbReference>
<dbReference type="Pfam" id="PF00067">
    <property type="entry name" value="p450"/>
    <property type="match status" value="1"/>
</dbReference>
<dbReference type="PRINTS" id="PR00385">
    <property type="entry name" value="P450"/>
</dbReference>
<keyword evidence="7" id="KW-0349">Heme</keyword>
<dbReference type="InterPro" id="IPR017972">
    <property type="entry name" value="Cyt_P450_CS"/>
</dbReference>
<dbReference type="PRINTS" id="PR00463">
    <property type="entry name" value="EP450I"/>
</dbReference>
<dbReference type="Gene3D" id="1.10.630.10">
    <property type="entry name" value="Cytochrome P450"/>
    <property type="match status" value="1"/>
</dbReference>
<organism evidence="8 9">
    <name type="scientific">Remersonia thermophila</name>
    <dbReference type="NCBI Taxonomy" id="72144"/>
    <lineage>
        <taxon>Eukaryota</taxon>
        <taxon>Fungi</taxon>
        <taxon>Dikarya</taxon>
        <taxon>Ascomycota</taxon>
        <taxon>Pezizomycotina</taxon>
        <taxon>Sordariomycetes</taxon>
        <taxon>Sordariomycetidae</taxon>
        <taxon>Sordariales</taxon>
        <taxon>Sordariales incertae sedis</taxon>
        <taxon>Remersonia</taxon>
    </lineage>
</organism>
<proteinExistence type="inferred from homology"/>
<evidence type="ECO:0000256" key="3">
    <source>
        <dbReference type="ARBA" id="ARBA00022723"/>
    </source>
</evidence>
<keyword evidence="6 7" id="KW-0503">Monooxygenase</keyword>
<dbReference type="InterPro" id="IPR047146">
    <property type="entry name" value="Cyt_P450_E_CYP52_fungi"/>
</dbReference>
<evidence type="ECO:0000256" key="7">
    <source>
        <dbReference type="RuleBase" id="RU000461"/>
    </source>
</evidence>
<dbReference type="InterPro" id="IPR001128">
    <property type="entry name" value="Cyt_P450"/>
</dbReference>
<keyword evidence="5 7" id="KW-0408">Iron</keyword>
<evidence type="ECO:0008006" key="10">
    <source>
        <dbReference type="Google" id="ProtNLM"/>
    </source>
</evidence>
<evidence type="ECO:0000256" key="5">
    <source>
        <dbReference type="ARBA" id="ARBA00023004"/>
    </source>
</evidence>
<accession>A0ABR4DGI0</accession>
<dbReference type="GeneID" id="98122478"/>
<dbReference type="SUPFAM" id="SSF48264">
    <property type="entry name" value="Cytochrome P450"/>
    <property type="match status" value="1"/>
</dbReference>
<evidence type="ECO:0000313" key="9">
    <source>
        <dbReference type="Proteomes" id="UP001600064"/>
    </source>
</evidence>
<comment type="similarity">
    <text evidence="2 7">Belongs to the cytochrome P450 family.</text>
</comment>
<dbReference type="InterPro" id="IPR002401">
    <property type="entry name" value="Cyt_P450_E_grp-I"/>
</dbReference>
<gene>
    <name evidence="8" type="ORF">VTJ83DRAFT_1651</name>
</gene>
<comment type="cofactor">
    <cofactor evidence="1">
        <name>heme</name>
        <dbReference type="ChEBI" id="CHEBI:30413"/>
    </cofactor>
</comment>